<evidence type="ECO:0000313" key="1">
    <source>
        <dbReference type="EMBL" id="OCK86499.1"/>
    </source>
</evidence>
<protein>
    <submittedName>
        <fullName evidence="1">Uncharacterized protein</fullName>
    </submittedName>
</protein>
<gene>
    <name evidence="1" type="ORF">K441DRAFT_599452</name>
</gene>
<reference evidence="1 2" key="1">
    <citation type="journal article" date="2016" name="Nat. Commun.">
        <title>Ectomycorrhizal ecology is imprinted in the genome of the dominant symbiotic fungus Cenococcum geophilum.</title>
        <authorList>
            <consortium name="DOE Joint Genome Institute"/>
            <person name="Peter M."/>
            <person name="Kohler A."/>
            <person name="Ohm R.A."/>
            <person name="Kuo A."/>
            <person name="Krutzmann J."/>
            <person name="Morin E."/>
            <person name="Arend M."/>
            <person name="Barry K.W."/>
            <person name="Binder M."/>
            <person name="Choi C."/>
            <person name="Clum A."/>
            <person name="Copeland A."/>
            <person name="Grisel N."/>
            <person name="Haridas S."/>
            <person name="Kipfer T."/>
            <person name="LaButti K."/>
            <person name="Lindquist E."/>
            <person name="Lipzen A."/>
            <person name="Maire R."/>
            <person name="Meier B."/>
            <person name="Mihaltcheva S."/>
            <person name="Molinier V."/>
            <person name="Murat C."/>
            <person name="Poggeler S."/>
            <person name="Quandt C.A."/>
            <person name="Sperisen C."/>
            <person name="Tritt A."/>
            <person name="Tisserant E."/>
            <person name="Crous P.W."/>
            <person name="Henrissat B."/>
            <person name="Nehls U."/>
            <person name="Egli S."/>
            <person name="Spatafora J.W."/>
            <person name="Grigoriev I.V."/>
            <person name="Martin F.M."/>
        </authorList>
    </citation>
    <scope>NUCLEOTIDE SEQUENCE [LARGE SCALE GENOMIC DNA]</scope>
    <source>
        <strain evidence="1 2">1.58</strain>
    </source>
</reference>
<evidence type="ECO:0000313" key="2">
    <source>
        <dbReference type="Proteomes" id="UP000250078"/>
    </source>
</evidence>
<name>A0ACC8EJY2_9PEZI</name>
<sequence length="51" mass="5757">MPLGIPRGAMCVQRFDDSLNSAIHTTYRISLRSSSMPEPRDPLLKVLIRCL</sequence>
<dbReference type="Proteomes" id="UP000250078">
    <property type="component" value="Unassembled WGS sequence"/>
</dbReference>
<keyword evidence="2" id="KW-1185">Reference proteome</keyword>
<proteinExistence type="predicted"/>
<accession>A0ACC8EJY2</accession>
<organism evidence="1 2">
    <name type="scientific">Cenococcum geophilum 1.58</name>
    <dbReference type="NCBI Taxonomy" id="794803"/>
    <lineage>
        <taxon>Eukaryota</taxon>
        <taxon>Fungi</taxon>
        <taxon>Dikarya</taxon>
        <taxon>Ascomycota</taxon>
        <taxon>Pezizomycotina</taxon>
        <taxon>Dothideomycetes</taxon>
        <taxon>Pleosporomycetidae</taxon>
        <taxon>Gloniales</taxon>
        <taxon>Gloniaceae</taxon>
        <taxon>Cenococcum</taxon>
    </lineage>
</organism>
<dbReference type="EMBL" id="KV748365">
    <property type="protein sequence ID" value="OCK86499.1"/>
    <property type="molecule type" value="Genomic_DNA"/>
</dbReference>